<dbReference type="OrthoDB" id="3267098at2759"/>
<reference evidence="1 2" key="1">
    <citation type="journal article" date="2016" name="Mol. Biol. Evol.">
        <title>Comparative Genomics of Early-Diverging Mushroom-Forming Fungi Provides Insights into the Origins of Lignocellulose Decay Capabilities.</title>
        <authorList>
            <person name="Nagy L.G."/>
            <person name="Riley R."/>
            <person name="Tritt A."/>
            <person name="Adam C."/>
            <person name="Daum C."/>
            <person name="Floudas D."/>
            <person name="Sun H."/>
            <person name="Yadav J.S."/>
            <person name="Pangilinan J."/>
            <person name="Larsson K.H."/>
            <person name="Matsuura K."/>
            <person name="Barry K."/>
            <person name="Labutti K."/>
            <person name="Kuo R."/>
            <person name="Ohm R.A."/>
            <person name="Bhattacharya S.S."/>
            <person name="Shirouzu T."/>
            <person name="Yoshinaga Y."/>
            <person name="Martin F.M."/>
            <person name="Grigoriev I.V."/>
            <person name="Hibbett D.S."/>
        </authorList>
    </citation>
    <scope>NUCLEOTIDE SEQUENCE [LARGE SCALE GENOMIC DNA]</scope>
    <source>
        <strain evidence="1 2">L-15889</strain>
    </source>
</reference>
<dbReference type="Proteomes" id="UP000076727">
    <property type="component" value="Unassembled WGS sequence"/>
</dbReference>
<dbReference type="STRING" id="1314783.A0A165L115"/>
<name>A0A165L115_9APHY</name>
<evidence type="ECO:0000313" key="1">
    <source>
        <dbReference type="EMBL" id="KZT63857.1"/>
    </source>
</evidence>
<protein>
    <submittedName>
        <fullName evidence="1">Uncharacterized protein</fullName>
    </submittedName>
</protein>
<keyword evidence="2" id="KW-1185">Reference proteome</keyword>
<accession>A0A165L115</accession>
<dbReference type="EMBL" id="KV429153">
    <property type="protein sequence ID" value="KZT63857.1"/>
    <property type="molecule type" value="Genomic_DNA"/>
</dbReference>
<gene>
    <name evidence="1" type="ORF">DAEQUDRAFT_679619</name>
</gene>
<feature type="non-terminal residue" evidence="1">
    <location>
        <position position="1"/>
    </location>
</feature>
<evidence type="ECO:0000313" key="2">
    <source>
        <dbReference type="Proteomes" id="UP000076727"/>
    </source>
</evidence>
<organism evidence="1 2">
    <name type="scientific">Daedalea quercina L-15889</name>
    <dbReference type="NCBI Taxonomy" id="1314783"/>
    <lineage>
        <taxon>Eukaryota</taxon>
        <taxon>Fungi</taxon>
        <taxon>Dikarya</taxon>
        <taxon>Basidiomycota</taxon>
        <taxon>Agaricomycotina</taxon>
        <taxon>Agaricomycetes</taxon>
        <taxon>Polyporales</taxon>
        <taxon>Fomitopsis</taxon>
    </lineage>
</organism>
<sequence length="487" mass="55982">LRNNFDVYSILCVNFMHEVELGTWKAMFTHLVCILYATKPSGSLADELDQRLKHYNVSDMSQMAARDFKNLLLVCIQHALSVHGSTSLQVAILTFEELLLQRYNEMLLTILYQFAEWHALVNLRMHMDSSLEHWCKTFNADTYKVHSTGDIPNSVVFLGTLDSYTTQMGEFCHRSPKQLYKSGNKNNAAKQIMLRERRKTFMCCLNESLSGSTAGSSQDHGIQQPASGCLTFDRPLHPHHVQFHDSEPLPYTDPYMHHHISSTTGFPEHIYGFIQDLGIDPAGTDFMPKLKKHLLLHLRGTAYDDNEEEFTADELCSQIRINKNTIKNTIYSHKVLRVNYTTYDGHHSQDLMNPQTHCDVMVHASDKGDHPYWYAHVLGIFHADLLHTDLRAKNHSLQWMEFLWVRWFGLEPERHFGHDIAHFPRVGFVEETDKDAFSSLDPSLVICSCYLAPAFALAKTSELLCYANSVARPISETEDWKSYYVIM</sequence>
<dbReference type="AlphaFoldDB" id="A0A165L115"/>
<proteinExistence type="predicted"/>